<dbReference type="STRING" id="768671.ThimaDRAFT_0489"/>
<dbReference type="EMBL" id="AFWV01000001">
    <property type="protein sequence ID" value="EGV20711.1"/>
    <property type="molecule type" value="Genomic_DNA"/>
</dbReference>
<dbReference type="PANTHER" id="PTHR35601">
    <property type="entry name" value="TOXIN RELE"/>
    <property type="match status" value="1"/>
</dbReference>
<dbReference type="InterPro" id="IPR007712">
    <property type="entry name" value="RelE/ParE_toxin"/>
</dbReference>
<evidence type="ECO:0000256" key="1">
    <source>
        <dbReference type="ARBA" id="ARBA00006226"/>
    </source>
</evidence>
<evidence type="ECO:0000313" key="4">
    <source>
        <dbReference type="Proteomes" id="UP000005459"/>
    </source>
</evidence>
<dbReference type="AlphaFoldDB" id="F9U6D8"/>
<sequence length="90" mass="10660">MAWTVELVDTAKRQLAKLDRHWQSTILDYLEDEIAALDDPRSRGKPLVGEKKGLWRYRVGDYRILCELRDNELIVLVVTIGHRRQIYRKP</sequence>
<reference evidence="3 4" key="1">
    <citation type="submission" date="2011-06" db="EMBL/GenBank/DDBJ databases">
        <title>The draft genome of Thiocapsa marina 5811.</title>
        <authorList>
            <consortium name="US DOE Joint Genome Institute (JGI-PGF)"/>
            <person name="Lucas S."/>
            <person name="Han J."/>
            <person name="Cheng J.-F."/>
            <person name="Goodwin L."/>
            <person name="Pitluck S."/>
            <person name="Peters L."/>
            <person name="Land M.L."/>
            <person name="Hauser L."/>
            <person name="Vogl K."/>
            <person name="Liu Z."/>
            <person name="Imhoff J."/>
            <person name="Thiel V."/>
            <person name="Frigaard N.-U."/>
            <person name="Bryant D."/>
            <person name="Woyke T.J."/>
        </authorList>
    </citation>
    <scope>NUCLEOTIDE SEQUENCE [LARGE SCALE GENOMIC DNA]</scope>
    <source>
        <strain evidence="3 4">5811</strain>
    </source>
</reference>
<keyword evidence="4" id="KW-1185">Reference proteome</keyword>
<dbReference type="Gene3D" id="3.30.2310.20">
    <property type="entry name" value="RelE-like"/>
    <property type="match status" value="1"/>
</dbReference>
<gene>
    <name evidence="3" type="ORF">ThimaDRAFT_0489</name>
</gene>
<evidence type="ECO:0000313" key="3">
    <source>
        <dbReference type="EMBL" id="EGV20711.1"/>
    </source>
</evidence>
<proteinExistence type="inferred from homology"/>
<keyword evidence="2" id="KW-1277">Toxin-antitoxin system</keyword>
<dbReference type="OrthoDB" id="5570653at2"/>
<name>F9U6D8_9GAMM</name>
<dbReference type="eggNOG" id="COG2026">
    <property type="taxonomic scope" value="Bacteria"/>
</dbReference>
<organism evidence="3 4">
    <name type="scientific">Thiocapsa marina 5811</name>
    <dbReference type="NCBI Taxonomy" id="768671"/>
    <lineage>
        <taxon>Bacteria</taxon>
        <taxon>Pseudomonadati</taxon>
        <taxon>Pseudomonadota</taxon>
        <taxon>Gammaproteobacteria</taxon>
        <taxon>Chromatiales</taxon>
        <taxon>Chromatiaceae</taxon>
        <taxon>Thiocapsa</taxon>
    </lineage>
</organism>
<dbReference type="InterPro" id="IPR035093">
    <property type="entry name" value="RelE/ParE_toxin_dom_sf"/>
</dbReference>
<dbReference type="RefSeq" id="WP_007191367.1">
    <property type="nucleotide sequence ID" value="NZ_AFWV01000001.1"/>
</dbReference>
<dbReference type="PATRIC" id="fig|768671.3.peg.536"/>
<protein>
    <submittedName>
        <fullName evidence="3">Addiction module toxin, RelE/StbE family</fullName>
    </submittedName>
</protein>
<dbReference type="Proteomes" id="UP000005459">
    <property type="component" value="Unassembled WGS sequence"/>
</dbReference>
<dbReference type="PANTHER" id="PTHR35601:SF1">
    <property type="entry name" value="TOXIN RELE"/>
    <property type="match status" value="1"/>
</dbReference>
<dbReference type="NCBIfam" id="TIGR02385">
    <property type="entry name" value="RelE_StbE"/>
    <property type="match status" value="1"/>
</dbReference>
<evidence type="ECO:0000256" key="2">
    <source>
        <dbReference type="ARBA" id="ARBA00022649"/>
    </source>
</evidence>
<dbReference type="Pfam" id="PF05016">
    <property type="entry name" value="ParE_toxin"/>
    <property type="match status" value="1"/>
</dbReference>
<comment type="similarity">
    <text evidence="1">Belongs to the RelE toxin family.</text>
</comment>
<accession>F9U6D8</accession>
<dbReference type="SUPFAM" id="SSF143011">
    <property type="entry name" value="RelE-like"/>
    <property type="match status" value="1"/>
</dbReference>